<evidence type="ECO:0000256" key="3">
    <source>
        <dbReference type="ARBA" id="ARBA00022475"/>
    </source>
</evidence>
<dbReference type="PROSITE" id="PS51473">
    <property type="entry name" value="GNK2"/>
    <property type="match status" value="2"/>
</dbReference>
<feature type="transmembrane region" description="Helical" evidence="15">
    <location>
        <begin position="396"/>
        <end position="419"/>
    </location>
</feature>
<keyword evidence="5 15" id="KW-0812">Transmembrane</keyword>
<keyword evidence="4" id="KW-0945">Host-virus interaction</keyword>
<comment type="similarity">
    <text evidence="13">Belongs to the cysteine-rich repeat secretory protein family. Plasmodesmata-located proteins (PDLD) subfamily.</text>
</comment>
<keyword evidence="9 15" id="KW-1133">Transmembrane helix</keyword>
<dbReference type="EMBL" id="WJXA01000482">
    <property type="protein sequence ID" value="KAF7112507.1"/>
    <property type="molecule type" value="Genomic_DNA"/>
</dbReference>
<evidence type="ECO:0000256" key="8">
    <source>
        <dbReference type="ARBA" id="ARBA00022949"/>
    </source>
</evidence>
<dbReference type="Proteomes" id="UP000626092">
    <property type="component" value="Unassembled WGS sequence"/>
</dbReference>
<evidence type="ECO:0000256" key="10">
    <source>
        <dbReference type="ARBA" id="ARBA00023136"/>
    </source>
</evidence>
<evidence type="ECO:0000256" key="5">
    <source>
        <dbReference type="ARBA" id="ARBA00022692"/>
    </source>
</evidence>
<evidence type="ECO:0000256" key="16">
    <source>
        <dbReference type="SAM" id="SignalP"/>
    </source>
</evidence>
<evidence type="ECO:0000256" key="9">
    <source>
        <dbReference type="ARBA" id="ARBA00022989"/>
    </source>
</evidence>
<dbReference type="PANTHER" id="PTHR32080">
    <property type="entry name" value="ANTIFUNGAL PROTEIN GINKBILOBIN-2-LIKE"/>
    <property type="match status" value="1"/>
</dbReference>
<comment type="subcellular location">
    <subcellularLocation>
        <location evidence="12">Cell junction</location>
        <location evidence="12">Plasmodesma</location>
    </subcellularLocation>
    <subcellularLocation>
        <location evidence="1">Cell membrane</location>
        <topology evidence="1">Single-pass type I membrane protein</topology>
    </subcellularLocation>
</comment>
<sequence>MSLHSRFLSALLPLFLITISTLTRPSTSAVDSFVYGGCSQLKYKPGTPYESNVNSMLTSLVNSAAFAVFNNLKISVPGSSAGDVIYGLFQCRGDVGTPNCRDCVAKAVSQLGVLCPNSAGGALQLDGCFVKYDNTSFLGVEDKTLVMKKCGTSVGFDSDALTRRDAVMGYLKAGGQYFRVGGSGDIQGVAQCVQDLSGSECQDCLNEAIGRLKSECGSAAFGDMFLGKCYARYTDRGGHYNGVISTANAGCTLPQGTNASYEVLTTTSPVTADRAPLDVVDSGGQNVDSCGGGDYQAMAAGFHRNDCVAEFPPHHVDVPALTGEISTGTSTDQIRTEERVEDDDEKDLIIMVQLAIVFGFTVNLIGWLMFRRGRVAMVFGFTDSLIRRMMLRRGRVTAANFCRCAGFLSVAVAFFSMTYRFVPDHLAWAVWAAAGVLALVFAYSLGERL</sequence>
<evidence type="ECO:0000256" key="1">
    <source>
        <dbReference type="ARBA" id="ARBA00004251"/>
    </source>
</evidence>
<comment type="subunit">
    <text evidence="14">(Microbial infection) Interacts with Grapevine fanleaf virus (GFLV) 2B-MP.</text>
</comment>
<dbReference type="Pfam" id="PF01657">
    <property type="entry name" value="Stress-antifung"/>
    <property type="match status" value="2"/>
</dbReference>
<dbReference type="GO" id="GO:0005886">
    <property type="term" value="C:plasma membrane"/>
    <property type="evidence" value="ECO:0007669"/>
    <property type="project" value="UniProtKB-SubCell"/>
</dbReference>
<keyword evidence="8" id="KW-0965">Cell junction</keyword>
<evidence type="ECO:0000313" key="19">
    <source>
        <dbReference type="Proteomes" id="UP000626092"/>
    </source>
</evidence>
<evidence type="ECO:0000256" key="14">
    <source>
        <dbReference type="ARBA" id="ARBA00064287"/>
    </source>
</evidence>
<dbReference type="OrthoDB" id="1097929at2759"/>
<keyword evidence="19" id="KW-1185">Reference proteome</keyword>
<dbReference type="Gene3D" id="3.30.430.20">
    <property type="entry name" value="Gnk2 domain, C-X8-C-X2-C motif"/>
    <property type="match status" value="2"/>
</dbReference>
<name>A0A834FU49_RHOSS</name>
<dbReference type="AlphaFoldDB" id="A0A834FU49"/>
<dbReference type="GO" id="GO:0009506">
    <property type="term" value="C:plasmodesma"/>
    <property type="evidence" value="ECO:0007669"/>
    <property type="project" value="UniProtKB-SubCell"/>
</dbReference>
<evidence type="ECO:0000256" key="11">
    <source>
        <dbReference type="ARBA" id="ARBA00023157"/>
    </source>
</evidence>
<dbReference type="PANTHER" id="PTHR32080:SF31">
    <property type="entry name" value="PLASMODESMATA-LOCATED PROTEIN 6"/>
    <property type="match status" value="1"/>
</dbReference>
<accession>A0A834FU49</accession>
<keyword evidence="11" id="KW-1015">Disulfide bond</keyword>
<dbReference type="FunFam" id="3.30.430.20:FF:000001">
    <property type="entry name" value="cysteine-rich repeat secretory protein 3"/>
    <property type="match status" value="1"/>
</dbReference>
<feature type="domain" description="Gnk2-homologous" evidence="17">
    <location>
        <begin position="138"/>
        <end position="238"/>
    </location>
</feature>
<feature type="chain" id="PRO_5032381428" description="Gnk2-homologous domain-containing protein" evidence="16">
    <location>
        <begin position="30"/>
        <end position="449"/>
    </location>
</feature>
<gene>
    <name evidence="18" type="ORF">RHSIM_RhsimUnG0222100</name>
</gene>
<keyword evidence="6 16" id="KW-0732">Signal</keyword>
<protein>
    <recommendedName>
        <fullName evidence="17">Gnk2-homologous domain-containing protein</fullName>
    </recommendedName>
</protein>
<keyword evidence="7" id="KW-0677">Repeat</keyword>
<proteinExistence type="inferred from homology"/>
<feature type="transmembrane region" description="Helical" evidence="15">
    <location>
        <begin position="425"/>
        <end position="445"/>
    </location>
</feature>
<evidence type="ECO:0000259" key="17">
    <source>
        <dbReference type="PROSITE" id="PS51473"/>
    </source>
</evidence>
<feature type="transmembrane region" description="Helical" evidence="15">
    <location>
        <begin position="348"/>
        <end position="370"/>
    </location>
</feature>
<comment type="caution">
    <text evidence="18">The sequence shown here is derived from an EMBL/GenBank/DDBJ whole genome shotgun (WGS) entry which is preliminary data.</text>
</comment>
<evidence type="ECO:0000256" key="13">
    <source>
        <dbReference type="ARBA" id="ARBA00038393"/>
    </source>
</evidence>
<keyword evidence="2" id="KW-0813">Transport</keyword>
<evidence type="ECO:0000256" key="7">
    <source>
        <dbReference type="ARBA" id="ARBA00022737"/>
    </source>
</evidence>
<evidence type="ECO:0000256" key="15">
    <source>
        <dbReference type="SAM" id="Phobius"/>
    </source>
</evidence>
<dbReference type="FunFam" id="3.30.430.20:FF:000020">
    <property type="entry name" value="Cysteine-rich repeat secretory protein 60"/>
    <property type="match status" value="1"/>
</dbReference>
<dbReference type="GO" id="GO:0042742">
    <property type="term" value="P:defense response to bacterium"/>
    <property type="evidence" value="ECO:0007669"/>
    <property type="project" value="TreeGrafter"/>
</dbReference>
<dbReference type="CDD" id="cd23509">
    <property type="entry name" value="Gnk2-like"/>
    <property type="match status" value="2"/>
</dbReference>
<dbReference type="InterPro" id="IPR038408">
    <property type="entry name" value="GNK2_sf"/>
</dbReference>
<evidence type="ECO:0000256" key="2">
    <source>
        <dbReference type="ARBA" id="ARBA00022448"/>
    </source>
</evidence>
<reference evidence="18" key="1">
    <citation type="submission" date="2019-11" db="EMBL/GenBank/DDBJ databases">
        <authorList>
            <person name="Liu Y."/>
            <person name="Hou J."/>
            <person name="Li T.-Q."/>
            <person name="Guan C.-H."/>
            <person name="Wu X."/>
            <person name="Wu H.-Z."/>
            <person name="Ling F."/>
            <person name="Zhang R."/>
            <person name="Shi X.-G."/>
            <person name="Ren J.-P."/>
            <person name="Chen E.-F."/>
            <person name="Sun J.-M."/>
        </authorList>
    </citation>
    <scope>NUCLEOTIDE SEQUENCE</scope>
    <source>
        <strain evidence="18">Adult_tree_wgs_1</strain>
        <tissue evidence="18">Leaves</tissue>
    </source>
</reference>
<keyword evidence="10 15" id="KW-0472">Membrane</keyword>
<evidence type="ECO:0000256" key="6">
    <source>
        <dbReference type="ARBA" id="ARBA00022729"/>
    </source>
</evidence>
<organism evidence="18 19">
    <name type="scientific">Rhododendron simsii</name>
    <name type="common">Sims's rhododendron</name>
    <dbReference type="NCBI Taxonomy" id="118357"/>
    <lineage>
        <taxon>Eukaryota</taxon>
        <taxon>Viridiplantae</taxon>
        <taxon>Streptophyta</taxon>
        <taxon>Embryophyta</taxon>
        <taxon>Tracheophyta</taxon>
        <taxon>Spermatophyta</taxon>
        <taxon>Magnoliopsida</taxon>
        <taxon>eudicotyledons</taxon>
        <taxon>Gunneridae</taxon>
        <taxon>Pentapetalae</taxon>
        <taxon>asterids</taxon>
        <taxon>Ericales</taxon>
        <taxon>Ericaceae</taxon>
        <taxon>Ericoideae</taxon>
        <taxon>Rhodoreae</taxon>
        <taxon>Rhododendron</taxon>
    </lineage>
</organism>
<evidence type="ECO:0000256" key="12">
    <source>
        <dbReference type="ARBA" id="ARBA00024184"/>
    </source>
</evidence>
<feature type="signal peptide" evidence="16">
    <location>
        <begin position="1"/>
        <end position="29"/>
    </location>
</feature>
<dbReference type="InterPro" id="IPR051378">
    <property type="entry name" value="Cell2Cell_Antifungal"/>
</dbReference>
<evidence type="ECO:0000313" key="18">
    <source>
        <dbReference type="EMBL" id="KAF7112507.1"/>
    </source>
</evidence>
<dbReference type="InterPro" id="IPR002902">
    <property type="entry name" value="GNK2"/>
</dbReference>
<evidence type="ECO:0000256" key="4">
    <source>
        <dbReference type="ARBA" id="ARBA00022581"/>
    </source>
</evidence>
<keyword evidence="3" id="KW-1003">Cell membrane</keyword>
<feature type="domain" description="Gnk2-homologous" evidence="17">
    <location>
        <begin position="31"/>
        <end position="137"/>
    </location>
</feature>